<keyword evidence="10" id="KW-1185">Reference proteome</keyword>
<organism evidence="9 10">
    <name type="scientific">Hibiscus syriacus</name>
    <name type="common">Rose of Sharon</name>
    <dbReference type="NCBI Taxonomy" id="106335"/>
    <lineage>
        <taxon>Eukaryota</taxon>
        <taxon>Viridiplantae</taxon>
        <taxon>Streptophyta</taxon>
        <taxon>Embryophyta</taxon>
        <taxon>Tracheophyta</taxon>
        <taxon>Spermatophyta</taxon>
        <taxon>Magnoliopsida</taxon>
        <taxon>eudicotyledons</taxon>
        <taxon>Gunneridae</taxon>
        <taxon>Pentapetalae</taxon>
        <taxon>rosids</taxon>
        <taxon>malvids</taxon>
        <taxon>Malvales</taxon>
        <taxon>Malvaceae</taxon>
        <taxon>Malvoideae</taxon>
        <taxon>Hibiscus</taxon>
    </lineage>
</organism>
<evidence type="ECO:0000256" key="6">
    <source>
        <dbReference type="ARBA" id="ARBA00023278"/>
    </source>
</evidence>
<proteinExistence type="inferred from homology"/>
<dbReference type="GO" id="GO:0005576">
    <property type="term" value="C:extracellular region"/>
    <property type="evidence" value="ECO:0007669"/>
    <property type="project" value="UniProtKB-SubCell"/>
</dbReference>
<evidence type="ECO:0000256" key="1">
    <source>
        <dbReference type="ARBA" id="ARBA00004239"/>
    </source>
</evidence>
<comment type="caution">
    <text evidence="9">The sequence shown here is derived from an EMBL/GenBank/DDBJ whole genome shotgun (WGS) entry which is preliminary data.</text>
</comment>
<dbReference type="GO" id="GO:0033612">
    <property type="term" value="F:receptor serine/threonine kinase binding"/>
    <property type="evidence" value="ECO:0007669"/>
    <property type="project" value="TreeGrafter"/>
</dbReference>
<accession>A0A6A3B7S3</accession>
<keyword evidence="4 8" id="KW-0732">Signal</keyword>
<comment type="similarity">
    <text evidence="2">Belongs to the CLV3/ESR signal peptide family.</text>
</comment>
<dbReference type="AlphaFoldDB" id="A0A6A3B7S3"/>
<reference evidence="9" key="1">
    <citation type="submission" date="2019-09" db="EMBL/GenBank/DDBJ databases">
        <title>Draft genome information of white flower Hibiscus syriacus.</title>
        <authorList>
            <person name="Kim Y.-M."/>
        </authorList>
    </citation>
    <scope>NUCLEOTIDE SEQUENCE [LARGE SCALE GENOMIC DNA]</scope>
    <source>
        <strain evidence="9">YM2019G1</strain>
    </source>
</reference>
<protein>
    <submittedName>
        <fullName evidence="9">Uncharacterized protein</fullName>
    </submittedName>
</protein>
<evidence type="ECO:0000256" key="5">
    <source>
        <dbReference type="ARBA" id="ARBA00023180"/>
    </source>
</evidence>
<feature type="signal peptide" evidence="8">
    <location>
        <begin position="1"/>
        <end position="22"/>
    </location>
</feature>
<evidence type="ECO:0000256" key="2">
    <source>
        <dbReference type="ARBA" id="ARBA00005416"/>
    </source>
</evidence>
<dbReference type="InterPro" id="IPR039616">
    <property type="entry name" value="CLE1-4"/>
</dbReference>
<name>A0A6A3B7S3_HIBSY</name>
<feature type="chain" id="PRO_5025486047" evidence="8">
    <location>
        <begin position="23"/>
        <end position="106"/>
    </location>
</feature>
<sequence>MASIKVLFCLALHVLLLVSSSGTRLFHPLTVADPKTEPESQYKGMEQLALADVAAGKEQPKADIVESKRALIEQAVEAIEASIRRNGGTSFESKRLSPGGPDPHHH</sequence>
<keyword evidence="3" id="KW-0964">Secreted</keyword>
<feature type="region of interest" description="Disordered" evidence="7">
    <location>
        <begin position="87"/>
        <end position="106"/>
    </location>
</feature>
<evidence type="ECO:0000256" key="7">
    <source>
        <dbReference type="SAM" id="MobiDB-lite"/>
    </source>
</evidence>
<evidence type="ECO:0000313" key="9">
    <source>
        <dbReference type="EMBL" id="KAE8713040.1"/>
    </source>
</evidence>
<dbReference type="EMBL" id="VEPZ02000883">
    <property type="protein sequence ID" value="KAE8713040.1"/>
    <property type="molecule type" value="Genomic_DNA"/>
</dbReference>
<evidence type="ECO:0000256" key="3">
    <source>
        <dbReference type="ARBA" id="ARBA00022525"/>
    </source>
</evidence>
<comment type="subcellular location">
    <subcellularLocation>
        <location evidence="1">Secreted</location>
        <location evidence="1">Extracellular space</location>
    </subcellularLocation>
</comment>
<evidence type="ECO:0000256" key="8">
    <source>
        <dbReference type="SAM" id="SignalP"/>
    </source>
</evidence>
<keyword evidence="5" id="KW-0325">Glycoprotein</keyword>
<keyword evidence="6" id="KW-0379">Hydroxylation</keyword>
<evidence type="ECO:0000313" key="10">
    <source>
        <dbReference type="Proteomes" id="UP000436088"/>
    </source>
</evidence>
<dbReference type="PANTHER" id="PTHR33869:SF5">
    <property type="entry name" value="CLAVATA3_ESR (CLE)-RELATED PROTEIN 4"/>
    <property type="match status" value="1"/>
</dbReference>
<dbReference type="PANTHER" id="PTHR33869">
    <property type="entry name" value="CLAVATA3/ESR (CLE)-RELATED PROTEIN 3"/>
    <property type="match status" value="1"/>
</dbReference>
<dbReference type="Proteomes" id="UP000436088">
    <property type="component" value="Unassembled WGS sequence"/>
</dbReference>
<evidence type="ECO:0000256" key="4">
    <source>
        <dbReference type="ARBA" id="ARBA00022729"/>
    </source>
</evidence>
<gene>
    <name evidence="9" type="ORF">F3Y22_tig00110220pilonHSYRG00119</name>
</gene>